<dbReference type="Proteomes" id="UP000235114">
    <property type="component" value="Unassembled WGS sequence"/>
</dbReference>
<protein>
    <recommendedName>
        <fullName evidence="2">DUF3899 domain-containing protein</fullName>
    </recommendedName>
</protein>
<keyword evidence="1" id="KW-0812">Transmembrane</keyword>
<dbReference type="EMBL" id="PGVD01000025">
    <property type="protein sequence ID" value="PLR98012.1"/>
    <property type="molecule type" value="Genomic_DNA"/>
</dbReference>
<evidence type="ECO:0000313" key="6">
    <source>
        <dbReference type="Proteomes" id="UP000235114"/>
    </source>
</evidence>
<dbReference type="AlphaFoldDB" id="A0A2N5GKP8"/>
<proteinExistence type="predicted"/>
<dbReference type="Proteomes" id="UP000234951">
    <property type="component" value="Unassembled WGS sequence"/>
</dbReference>
<accession>A0A2N5GKP8</accession>
<dbReference type="Pfam" id="PF13038">
    <property type="entry name" value="DUF3899"/>
    <property type="match status" value="1"/>
</dbReference>
<organism evidence="3 5">
    <name type="scientific">Bacillus canaveralius</name>
    <dbReference type="NCBI Taxonomy" id="1403243"/>
    <lineage>
        <taxon>Bacteria</taxon>
        <taxon>Bacillati</taxon>
        <taxon>Bacillota</taxon>
        <taxon>Bacilli</taxon>
        <taxon>Bacillales</taxon>
        <taxon>Bacillaceae</taxon>
        <taxon>Bacillus</taxon>
    </lineage>
</organism>
<feature type="transmembrane region" description="Helical" evidence="1">
    <location>
        <begin position="110"/>
        <end position="128"/>
    </location>
</feature>
<evidence type="ECO:0000259" key="2">
    <source>
        <dbReference type="Pfam" id="PF13038"/>
    </source>
</evidence>
<dbReference type="EMBL" id="PGVA01000028">
    <property type="protein sequence ID" value="PLR82082.1"/>
    <property type="molecule type" value="Genomic_DNA"/>
</dbReference>
<keyword evidence="1" id="KW-0472">Membrane</keyword>
<feature type="transmembrane region" description="Helical" evidence="1">
    <location>
        <begin position="37"/>
        <end position="61"/>
    </location>
</feature>
<dbReference type="InterPro" id="IPR025007">
    <property type="entry name" value="DUF3899"/>
</dbReference>
<name>A0A2N5GKP8_9BACI</name>
<evidence type="ECO:0000313" key="3">
    <source>
        <dbReference type="EMBL" id="PLR82082.1"/>
    </source>
</evidence>
<evidence type="ECO:0000313" key="4">
    <source>
        <dbReference type="EMBL" id="PLR98012.1"/>
    </source>
</evidence>
<sequence length="129" mass="15050">MQKEEFIIKTIYRVSLIICCTFLLSIMVLTATMNLTFLHFINIIFIISISLLVLGCIMFLIQRDSFNRMRSNFKRFYKSFDQSYIYADQIEGKVGKPDQFHVHNPYTQSILWAGFILSVISLIGSFMVV</sequence>
<feature type="domain" description="DUF3899" evidence="2">
    <location>
        <begin position="41"/>
        <end position="125"/>
    </location>
</feature>
<evidence type="ECO:0000313" key="5">
    <source>
        <dbReference type="Proteomes" id="UP000234951"/>
    </source>
</evidence>
<gene>
    <name evidence="3" type="ORF">CU635_13000</name>
    <name evidence="4" type="ORF">CVD25_09340</name>
</gene>
<feature type="transmembrane region" description="Helical" evidence="1">
    <location>
        <begin position="12"/>
        <end position="31"/>
    </location>
</feature>
<comment type="caution">
    <text evidence="3">The sequence shown here is derived from an EMBL/GenBank/DDBJ whole genome shotgun (WGS) entry which is preliminary data.</text>
</comment>
<evidence type="ECO:0000256" key="1">
    <source>
        <dbReference type="SAM" id="Phobius"/>
    </source>
</evidence>
<reference evidence="3 5" key="1">
    <citation type="submission" date="2017-11" db="EMBL/GenBank/DDBJ databases">
        <title>Comparitive Functional Genomics of Dry Heat Resistant strains isolated from the Viking Spacecraft.</title>
        <authorList>
            <person name="Seuylemezian A."/>
            <person name="Cooper K."/>
            <person name="Vaishampayan P."/>
        </authorList>
    </citation>
    <scope>NUCLEOTIDE SEQUENCE [LARGE SCALE GENOMIC DNA]</scope>
    <source>
        <strain evidence="3 5">M4.6</strain>
    </source>
</reference>
<keyword evidence="1" id="KW-1133">Transmembrane helix</keyword>
<reference evidence="4 6" key="2">
    <citation type="submission" date="2017-12" db="EMBL/GenBank/DDBJ databases">
        <title>Comparative Functional Genomics of Dry Heat Resistant strains isolated from the Viking Spacecraft.</title>
        <authorList>
            <person name="Seuylemezian A."/>
            <person name="Cooper K."/>
            <person name="Vaishampayan P."/>
        </authorList>
    </citation>
    <scope>NUCLEOTIDE SEQUENCE [LARGE SCALE GENOMIC DNA]</scope>
    <source>
        <strain evidence="4 6">ATCC 29669</strain>
    </source>
</reference>
<keyword evidence="6" id="KW-1185">Reference proteome</keyword>